<keyword evidence="4" id="KW-1185">Reference proteome</keyword>
<feature type="domain" description="Transposase IS4-like" evidence="1">
    <location>
        <begin position="92"/>
        <end position="206"/>
    </location>
</feature>
<dbReference type="GO" id="GO:0006313">
    <property type="term" value="P:DNA transposition"/>
    <property type="evidence" value="ECO:0007669"/>
    <property type="project" value="InterPro"/>
</dbReference>
<dbReference type="InterPro" id="IPR002559">
    <property type="entry name" value="Transposase_11"/>
</dbReference>
<dbReference type="NCBIfam" id="NF033580">
    <property type="entry name" value="transpos_IS5_3"/>
    <property type="match status" value="1"/>
</dbReference>
<dbReference type="PANTHER" id="PTHR30007:SF1">
    <property type="entry name" value="BLR1914 PROTEIN"/>
    <property type="match status" value="1"/>
</dbReference>
<gene>
    <name evidence="3" type="ORF">SAMN00790413_06129</name>
</gene>
<dbReference type="AlphaFoldDB" id="A0A1W1VX55"/>
<reference evidence="3 4" key="1">
    <citation type="submission" date="2017-04" db="EMBL/GenBank/DDBJ databases">
        <authorList>
            <person name="Afonso C.L."/>
            <person name="Miller P.J."/>
            <person name="Scott M.A."/>
            <person name="Spackman E."/>
            <person name="Goraichik I."/>
            <person name="Dimitrov K.M."/>
            <person name="Suarez D.L."/>
            <person name="Swayne D.E."/>
        </authorList>
    </citation>
    <scope>NUCLEOTIDE SEQUENCE [LARGE SCALE GENOMIC DNA]</scope>
    <source>
        <strain evidence="3 4">KR-140</strain>
    </source>
</reference>
<evidence type="ECO:0000259" key="2">
    <source>
        <dbReference type="Pfam" id="PF13340"/>
    </source>
</evidence>
<name>A0A1W1VX55_9DEIO</name>
<dbReference type="GO" id="GO:0003677">
    <property type="term" value="F:DNA binding"/>
    <property type="evidence" value="ECO:0007669"/>
    <property type="project" value="InterPro"/>
</dbReference>
<dbReference type="InterPro" id="IPR025161">
    <property type="entry name" value="IS402-like_dom"/>
</dbReference>
<dbReference type="GO" id="GO:0004803">
    <property type="term" value="F:transposase activity"/>
    <property type="evidence" value="ECO:0007669"/>
    <property type="project" value="InterPro"/>
</dbReference>
<evidence type="ECO:0000313" key="3">
    <source>
        <dbReference type="EMBL" id="SMB97691.1"/>
    </source>
</evidence>
<dbReference type="PANTHER" id="PTHR30007">
    <property type="entry name" value="PHP DOMAIN PROTEIN"/>
    <property type="match status" value="1"/>
</dbReference>
<dbReference type="Proteomes" id="UP000192582">
    <property type="component" value="Unassembled WGS sequence"/>
</dbReference>
<protein>
    <submittedName>
        <fullName evidence="3">Transposase and inactivated derivatives</fullName>
    </submittedName>
</protein>
<dbReference type="Pfam" id="PF13340">
    <property type="entry name" value="DUF4096"/>
    <property type="match status" value="1"/>
</dbReference>
<evidence type="ECO:0000259" key="1">
    <source>
        <dbReference type="Pfam" id="PF01609"/>
    </source>
</evidence>
<organism evidence="3 4">
    <name type="scientific">Deinococcus hopiensis KR-140</name>
    <dbReference type="NCBI Taxonomy" id="695939"/>
    <lineage>
        <taxon>Bacteria</taxon>
        <taxon>Thermotogati</taxon>
        <taxon>Deinococcota</taxon>
        <taxon>Deinococci</taxon>
        <taxon>Deinococcales</taxon>
        <taxon>Deinococcaceae</taxon>
        <taxon>Deinococcus</taxon>
    </lineage>
</organism>
<evidence type="ECO:0000313" key="4">
    <source>
        <dbReference type="Proteomes" id="UP000192582"/>
    </source>
</evidence>
<feature type="domain" description="Insertion element IS402-like" evidence="2">
    <location>
        <begin position="10"/>
        <end position="72"/>
    </location>
</feature>
<sequence length="260" mass="29623">MIHSGNVPLPLLPPLLGLGRPYLNHRPIVSGILWVLRTGAPWRDVPERFGKWTTIASRFRRWIAQGIWQQVWAELQRQADLEGQLDWSMHFVDGTVVRAHHCAAGARGGQEGEALGRSRGGFSTKIHLRAEGQGKPMAFVLSGGERHESKYLQPLMETGAVIRAGRGRPRIRPDRLVGDKGYSYTTVRKYLHARGIRVIIPRRKDQGSDICFDPIAYKERNKVERLINRFKSFRRIATRYDKRALSYGGWLTLAAILLWL</sequence>
<proteinExistence type="predicted"/>
<dbReference type="Pfam" id="PF01609">
    <property type="entry name" value="DDE_Tnp_1"/>
    <property type="match status" value="1"/>
</dbReference>
<dbReference type="EMBL" id="FWWU01000011">
    <property type="protein sequence ID" value="SMB97691.1"/>
    <property type="molecule type" value="Genomic_DNA"/>
</dbReference>
<accession>A0A1W1VX55</accession>
<dbReference type="STRING" id="695939.SAMN00790413_06129"/>